<comment type="caution">
    <text evidence="2">The sequence shown here is derived from an EMBL/GenBank/DDBJ whole genome shotgun (WGS) entry which is preliminary data.</text>
</comment>
<gene>
    <name evidence="2" type="ORF">HKW66_Vig0087300</name>
</gene>
<proteinExistence type="predicted"/>
<feature type="region of interest" description="Disordered" evidence="1">
    <location>
        <begin position="1"/>
        <end position="77"/>
    </location>
</feature>
<dbReference type="EMBL" id="JABFOF010000004">
    <property type="protein sequence ID" value="KAG2398789.1"/>
    <property type="molecule type" value="Genomic_DNA"/>
</dbReference>
<dbReference type="Proteomes" id="UP000743370">
    <property type="component" value="Unassembled WGS sequence"/>
</dbReference>
<dbReference type="AlphaFoldDB" id="A0A8T0KI26"/>
<reference evidence="2 3" key="1">
    <citation type="submission" date="2020-05" db="EMBL/GenBank/DDBJ databases">
        <title>Vigna angularis (adzuki bean) Var. LongXiaoDou No. 4 denovo assembly.</title>
        <authorList>
            <person name="Xiang H."/>
        </authorList>
    </citation>
    <scope>NUCLEOTIDE SEQUENCE [LARGE SCALE GENOMIC DNA]</scope>
    <source>
        <tissue evidence="2">Leaf</tissue>
    </source>
</reference>
<accession>A0A8T0KI26</accession>
<feature type="compositionally biased region" description="Acidic residues" evidence="1">
    <location>
        <begin position="1"/>
        <end position="71"/>
    </location>
</feature>
<evidence type="ECO:0000313" key="3">
    <source>
        <dbReference type="Proteomes" id="UP000743370"/>
    </source>
</evidence>
<sequence>MPADGVEDDAGTETEEEVEDNAGTETEEGVEDDVGTETEEEVEDDADTETEAEVGDDADTVTEAEVGDDAESPSSTCTGFSAMKIQRRFYLELYEDKGRIAQIFNTYLCLDDGRVVSNFVAQVRVTLTNLVVVGQKTLVEQTKVRGFTDFTLVRSSVFRGPPGAARASGGAAGLAPVQPPSEPSITVDEAVVTVRLRFEGWVLPIEKVISLYWKCNNESKYTKKEEARPSRYRYGHHFLDDGDDRCAGDLCHHVHHRLCHHVHHRLRLFPLHQHCRWYDEDHQWEVEPH</sequence>
<protein>
    <submittedName>
        <fullName evidence="2">Uncharacterized protein</fullName>
    </submittedName>
</protein>
<evidence type="ECO:0000256" key="1">
    <source>
        <dbReference type="SAM" id="MobiDB-lite"/>
    </source>
</evidence>
<organism evidence="2 3">
    <name type="scientific">Phaseolus angularis</name>
    <name type="common">Azuki bean</name>
    <name type="synonym">Vigna angularis</name>
    <dbReference type="NCBI Taxonomy" id="3914"/>
    <lineage>
        <taxon>Eukaryota</taxon>
        <taxon>Viridiplantae</taxon>
        <taxon>Streptophyta</taxon>
        <taxon>Embryophyta</taxon>
        <taxon>Tracheophyta</taxon>
        <taxon>Spermatophyta</taxon>
        <taxon>Magnoliopsida</taxon>
        <taxon>eudicotyledons</taxon>
        <taxon>Gunneridae</taxon>
        <taxon>Pentapetalae</taxon>
        <taxon>rosids</taxon>
        <taxon>fabids</taxon>
        <taxon>Fabales</taxon>
        <taxon>Fabaceae</taxon>
        <taxon>Papilionoideae</taxon>
        <taxon>50 kb inversion clade</taxon>
        <taxon>NPAAA clade</taxon>
        <taxon>indigoferoid/millettioid clade</taxon>
        <taxon>Phaseoleae</taxon>
        <taxon>Vigna</taxon>
    </lineage>
</organism>
<name>A0A8T0KI26_PHAAN</name>
<evidence type="ECO:0000313" key="2">
    <source>
        <dbReference type="EMBL" id="KAG2398789.1"/>
    </source>
</evidence>